<feature type="transmembrane region" description="Helical" evidence="1">
    <location>
        <begin position="96"/>
        <end position="117"/>
    </location>
</feature>
<keyword evidence="1" id="KW-1133">Transmembrane helix</keyword>
<comment type="caution">
    <text evidence="2">The sequence shown here is derived from an EMBL/GenBank/DDBJ whole genome shotgun (WGS) entry which is preliminary data.</text>
</comment>
<feature type="transmembrane region" description="Helical" evidence="1">
    <location>
        <begin position="38"/>
        <end position="57"/>
    </location>
</feature>
<feature type="transmembrane region" description="Helical" evidence="1">
    <location>
        <begin position="146"/>
        <end position="168"/>
    </location>
</feature>
<feature type="transmembrane region" description="Helical" evidence="1">
    <location>
        <begin position="216"/>
        <end position="235"/>
    </location>
</feature>
<evidence type="ECO:0000313" key="2">
    <source>
        <dbReference type="EMBL" id="PIR85431.1"/>
    </source>
</evidence>
<dbReference type="AlphaFoldDB" id="A0A2H0UGC1"/>
<dbReference type="EMBL" id="PFBH01000003">
    <property type="protein sequence ID" value="PIR85431.1"/>
    <property type="molecule type" value="Genomic_DNA"/>
</dbReference>
<feature type="transmembrane region" description="Helical" evidence="1">
    <location>
        <begin position="174"/>
        <end position="195"/>
    </location>
</feature>
<reference evidence="3" key="1">
    <citation type="submission" date="2017-09" db="EMBL/GenBank/DDBJ databases">
        <title>Depth-based differentiation of microbial function through sediment-hosted aquifers and enrichment of novel symbionts in the deep terrestrial subsurface.</title>
        <authorList>
            <person name="Probst A.J."/>
            <person name="Ladd B."/>
            <person name="Jarett J.K."/>
            <person name="Geller-Mcgrath D.E."/>
            <person name="Sieber C.M.K."/>
            <person name="Emerson J.B."/>
            <person name="Anantharaman K."/>
            <person name="Thomas B.C."/>
            <person name="Malmstrom R."/>
            <person name="Stieglmeier M."/>
            <person name="Klingl A."/>
            <person name="Woyke T."/>
            <person name="Ryan C.M."/>
            <person name="Banfield J.F."/>
        </authorList>
    </citation>
    <scope>NUCLEOTIDE SEQUENCE [LARGE SCALE GENOMIC DNA]</scope>
</reference>
<keyword evidence="1" id="KW-0472">Membrane</keyword>
<protein>
    <recommendedName>
        <fullName evidence="4">EamA domain-containing protein</fullName>
    </recommendedName>
</protein>
<keyword evidence="1" id="KW-0812">Transmembrane</keyword>
<feature type="transmembrane region" description="Helical" evidence="1">
    <location>
        <begin position="6"/>
        <end position="26"/>
    </location>
</feature>
<feature type="transmembrane region" description="Helical" evidence="1">
    <location>
        <begin position="63"/>
        <end position="84"/>
    </location>
</feature>
<proteinExistence type="predicted"/>
<feature type="transmembrane region" description="Helical" evidence="1">
    <location>
        <begin position="241"/>
        <end position="260"/>
    </location>
</feature>
<feature type="transmembrane region" description="Helical" evidence="1">
    <location>
        <begin position="123"/>
        <end position="141"/>
    </location>
</feature>
<evidence type="ECO:0000256" key="1">
    <source>
        <dbReference type="SAM" id="Phobius"/>
    </source>
</evidence>
<evidence type="ECO:0008006" key="4">
    <source>
        <dbReference type="Google" id="ProtNLM"/>
    </source>
</evidence>
<name>A0A2H0UGC1_9BACT</name>
<accession>A0A2H0UGC1</accession>
<dbReference type="Proteomes" id="UP000229315">
    <property type="component" value="Unassembled WGS sequence"/>
</dbReference>
<organism evidence="2 3">
    <name type="scientific">Candidatus Kaiserbacteria bacterium CG10_big_fil_rev_8_21_14_0_10_45_20</name>
    <dbReference type="NCBI Taxonomy" id="1974607"/>
    <lineage>
        <taxon>Bacteria</taxon>
        <taxon>Candidatus Kaiseribacteriota</taxon>
    </lineage>
</organism>
<sequence>MFSWLFFAIFAQFLSALTVFIDKYVLVSKQGIKYPAAFAFYAALLSGVVIVLVPFGVVSLPSVTVALLSVVSGSLYVLSLLFLYRVLQVISVTEAIPITAAAGAVATGILATIFLAGDLHLTHLPAFLLLILGTFLIYCFCFSWKFFFMTVSAGALLGASTFVVKIIFGTTDFWNALFWPLFTNVLVALFVLAPLQFRSIKKGLQQSSGTAKGMVLVSKSFGGIAFFFTFIAISLGSVSLVSALGGLQLLFLLILVPLFMHQMPDIFKNEFSSGQVYIKIVGTLCVIIGLGLLFL</sequence>
<evidence type="ECO:0000313" key="3">
    <source>
        <dbReference type="Proteomes" id="UP000229315"/>
    </source>
</evidence>
<feature type="transmembrane region" description="Helical" evidence="1">
    <location>
        <begin position="276"/>
        <end position="294"/>
    </location>
</feature>
<gene>
    <name evidence="2" type="ORF">COU15_00650</name>
</gene>